<evidence type="ECO:0000313" key="7">
    <source>
        <dbReference type="Proteomes" id="UP000027073"/>
    </source>
</evidence>
<feature type="domain" description="CS" evidence="5">
    <location>
        <begin position="44"/>
        <end position="151"/>
    </location>
</feature>
<evidence type="ECO:0000256" key="1">
    <source>
        <dbReference type="ARBA" id="ARBA00023016"/>
    </source>
</evidence>
<dbReference type="InterPro" id="IPR007052">
    <property type="entry name" value="CS_dom"/>
</dbReference>
<dbReference type="InterPro" id="IPR008978">
    <property type="entry name" value="HSP20-like_chaperone"/>
</dbReference>
<evidence type="ECO:0000313" key="6">
    <source>
        <dbReference type="EMBL" id="KDQ22471.1"/>
    </source>
</evidence>
<reference evidence="7" key="1">
    <citation type="journal article" date="2014" name="Proc. Natl. Acad. Sci. U.S.A.">
        <title>Extensive sampling of basidiomycete genomes demonstrates inadequacy of the white-rot/brown-rot paradigm for wood decay fungi.</title>
        <authorList>
            <person name="Riley R."/>
            <person name="Salamov A.A."/>
            <person name="Brown D.W."/>
            <person name="Nagy L.G."/>
            <person name="Floudas D."/>
            <person name="Held B.W."/>
            <person name="Levasseur A."/>
            <person name="Lombard V."/>
            <person name="Morin E."/>
            <person name="Otillar R."/>
            <person name="Lindquist E.A."/>
            <person name="Sun H."/>
            <person name="LaButti K.M."/>
            <person name="Schmutz J."/>
            <person name="Jabbour D."/>
            <person name="Luo H."/>
            <person name="Baker S.E."/>
            <person name="Pisabarro A.G."/>
            <person name="Walton J.D."/>
            <person name="Blanchette R.A."/>
            <person name="Henrissat B."/>
            <person name="Martin F."/>
            <person name="Cullen D."/>
            <person name="Hibbett D.S."/>
            <person name="Grigoriev I.V."/>
        </authorList>
    </citation>
    <scope>NUCLEOTIDE SEQUENCE [LARGE SCALE GENOMIC DNA]</scope>
    <source>
        <strain evidence="7">PC15</strain>
    </source>
</reference>
<dbReference type="FunCoup" id="A0A067NFD1">
    <property type="interactions" value="168"/>
</dbReference>
<dbReference type="OrthoDB" id="1431247at2759"/>
<dbReference type="InterPro" id="IPR002068">
    <property type="entry name" value="A-crystallin/Hsp20_dom"/>
</dbReference>
<dbReference type="Proteomes" id="UP000027073">
    <property type="component" value="Unassembled WGS sequence"/>
</dbReference>
<dbReference type="PROSITE" id="PS51203">
    <property type="entry name" value="CS"/>
    <property type="match status" value="1"/>
</dbReference>
<dbReference type="PROSITE" id="PS01031">
    <property type="entry name" value="SHSP"/>
    <property type="match status" value="1"/>
</dbReference>
<proteinExistence type="inferred from homology"/>
<keyword evidence="1" id="KW-0346">Stress response</keyword>
<dbReference type="STRING" id="1137138.A0A067NFD1"/>
<dbReference type="Pfam" id="PF00011">
    <property type="entry name" value="HSP20"/>
    <property type="match status" value="1"/>
</dbReference>
<dbReference type="SUPFAM" id="SSF49764">
    <property type="entry name" value="HSP20-like chaperones"/>
    <property type="match status" value="1"/>
</dbReference>
<protein>
    <submittedName>
        <fullName evidence="6">Uncharacterized protein</fullName>
    </submittedName>
</protein>
<comment type="similarity">
    <text evidence="2 3">Belongs to the small heat shock protein (HSP20) family.</text>
</comment>
<evidence type="ECO:0000259" key="4">
    <source>
        <dbReference type="PROSITE" id="PS01031"/>
    </source>
</evidence>
<dbReference type="InParanoid" id="A0A067NFD1"/>
<dbReference type="InterPro" id="IPR031107">
    <property type="entry name" value="Small_HSP"/>
</dbReference>
<name>A0A067NFD1_PLEO1</name>
<sequence>MSSSLFFYEPFAEFDRLFDEAFNTRTGTPSQRQVSRQLAGAPNVQRPRMDLHEDAQQNAVTASFDLPGFKKEDVSIDVHNGRLTVSAERNTSAENKADGYAVRERRFGKFARTLQLPQGIKDEDIKASMQDGVLTVTFPKSAPEVAPKKITIS</sequence>
<gene>
    <name evidence="6" type="ORF">PLEOSDRAFT_1090983</name>
</gene>
<evidence type="ECO:0000256" key="3">
    <source>
        <dbReference type="RuleBase" id="RU003616"/>
    </source>
</evidence>
<evidence type="ECO:0000259" key="5">
    <source>
        <dbReference type="PROSITE" id="PS51203"/>
    </source>
</evidence>
<dbReference type="CDD" id="cd06464">
    <property type="entry name" value="ACD_sHsps-like"/>
    <property type="match status" value="1"/>
</dbReference>
<dbReference type="VEuPathDB" id="FungiDB:PLEOSDRAFT_1090983"/>
<dbReference type="EMBL" id="KL198014">
    <property type="protein sequence ID" value="KDQ22471.1"/>
    <property type="molecule type" value="Genomic_DNA"/>
</dbReference>
<dbReference type="AlphaFoldDB" id="A0A067NFD1"/>
<feature type="domain" description="SHSP" evidence="4">
    <location>
        <begin position="40"/>
        <end position="153"/>
    </location>
</feature>
<evidence type="ECO:0000256" key="2">
    <source>
        <dbReference type="PROSITE-ProRule" id="PRU00285"/>
    </source>
</evidence>
<dbReference type="Gene3D" id="2.60.40.790">
    <property type="match status" value="1"/>
</dbReference>
<organism evidence="6 7">
    <name type="scientific">Pleurotus ostreatus (strain PC15)</name>
    <name type="common">Oyster mushroom</name>
    <dbReference type="NCBI Taxonomy" id="1137138"/>
    <lineage>
        <taxon>Eukaryota</taxon>
        <taxon>Fungi</taxon>
        <taxon>Dikarya</taxon>
        <taxon>Basidiomycota</taxon>
        <taxon>Agaricomycotina</taxon>
        <taxon>Agaricomycetes</taxon>
        <taxon>Agaricomycetidae</taxon>
        <taxon>Agaricales</taxon>
        <taxon>Pleurotineae</taxon>
        <taxon>Pleurotaceae</taxon>
        <taxon>Pleurotus</taxon>
    </lineage>
</organism>
<dbReference type="PANTHER" id="PTHR11527">
    <property type="entry name" value="HEAT-SHOCK PROTEIN 20 FAMILY MEMBER"/>
    <property type="match status" value="1"/>
</dbReference>
<accession>A0A067NFD1</accession>
<dbReference type="HOGENOM" id="CLU_046737_12_0_1"/>